<proteinExistence type="predicted"/>
<accession>A0AAV4SGV0</accession>
<name>A0AAV4SGV0_9ARAC</name>
<dbReference type="EMBL" id="BPLQ01007712">
    <property type="protein sequence ID" value="GIY31722.1"/>
    <property type="molecule type" value="Genomic_DNA"/>
</dbReference>
<sequence>MASGNRFSGKMKKSLVPSKDKQGITYLVYIKHQKNTACNNFLKKLSCIIYFLRSEWPPYKVYHLCLKV</sequence>
<comment type="caution">
    <text evidence="1">The sequence shown here is derived from an EMBL/GenBank/DDBJ whole genome shotgun (WGS) entry which is preliminary data.</text>
</comment>
<evidence type="ECO:0000313" key="1">
    <source>
        <dbReference type="EMBL" id="GIY31722.1"/>
    </source>
</evidence>
<protein>
    <recommendedName>
        <fullName evidence="3">Ribosomal protein L33</fullName>
    </recommendedName>
</protein>
<evidence type="ECO:0008006" key="3">
    <source>
        <dbReference type="Google" id="ProtNLM"/>
    </source>
</evidence>
<dbReference type="AlphaFoldDB" id="A0AAV4SGV0"/>
<organism evidence="1 2">
    <name type="scientific">Caerostris darwini</name>
    <dbReference type="NCBI Taxonomy" id="1538125"/>
    <lineage>
        <taxon>Eukaryota</taxon>
        <taxon>Metazoa</taxon>
        <taxon>Ecdysozoa</taxon>
        <taxon>Arthropoda</taxon>
        <taxon>Chelicerata</taxon>
        <taxon>Arachnida</taxon>
        <taxon>Araneae</taxon>
        <taxon>Araneomorphae</taxon>
        <taxon>Entelegynae</taxon>
        <taxon>Araneoidea</taxon>
        <taxon>Araneidae</taxon>
        <taxon>Caerostris</taxon>
    </lineage>
</organism>
<evidence type="ECO:0000313" key="2">
    <source>
        <dbReference type="Proteomes" id="UP001054837"/>
    </source>
</evidence>
<reference evidence="1 2" key="1">
    <citation type="submission" date="2021-06" db="EMBL/GenBank/DDBJ databases">
        <title>Caerostris darwini draft genome.</title>
        <authorList>
            <person name="Kono N."/>
            <person name="Arakawa K."/>
        </authorList>
    </citation>
    <scope>NUCLEOTIDE SEQUENCE [LARGE SCALE GENOMIC DNA]</scope>
</reference>
<keyword evidence="2" id="KW-1185">Reference proteome</keyword>
<dbReference type="Proteomes" id="UP001054837">
    <property type="component" value="Unassembled WGS sequence"/>
</dbReference>
<gene>
    <name evidence="1" type="ORF">CDAR_47201</name>
</gene>